<accession>A0AC34Q7I1</accession>
<protein>
    <submittedName>
        <fullName evidence="2">ELMO domain-containing protein</fullName>
    </submittedName>
</protein>
<evidence type="ECO:0000313" key="1">
    <source>
        <dbReference type="Proteomes" id="UP000887576"/>
    </source>
</evidence>
<dbReference type="WBParaSite" id="JU765_v2.g13720.t1">
    <property type="protein sequence ID" value="JU765_v2.g13720.t1"/>
    <property type="gene ID" value="JU765_v2.g13720"/>
</dbReference>
<organism evidence="1 2">
    <name type="scientific">Panagrolaimus sp. JU765</name>
    <dbReference type="NCBI Taxonomy" id="591449"/>
    <lineage>
        <taxon>Eukaryota</taxon>
        <taxon>Metazoa</taxon>
        <taxon>Ecdysozoa</taxon>
        <taxon>Nematoda</taxon>
        <taxon>Chromadorea</taxon>
        <taxon>Rhabditida</taxon>
        <taxon>Tylenchina</taxon>
        <taxon>Panagrolaimomorpha</taxon>
        <taxon>Panagrolaimoidea</taxon>
        <taxon>Panagrolaimidae</taxon>
        <taxon>Panagrolaimus</taxon>
    </lineage>
</organism>
<evidence type="ECO:0000313" key="2">
    <source>
        <dbReference type="WBParaSite" id="JU765_v2.g13720.t1"/>
    </source>
</evidence>
<sequence>MDYIIEMFTNAVLAIQQLILEGFMILAGLLTGKTKIERIMYHSTTTPSNKVLRIEQALKSHEKGFLREIAWSSGEETTIAEDLLPNIEDKLQKEDFSKALARSMRQIRGYNKLCDLVEARRATHYDSEDPEHEAKLLQLWELMKPEEELKARRSSQWQDIGFQGDDPATDFRGMGILGLEQLIFFAKYDHANALHCLKVSHHPRTGFPYAVCGITVTALIRELLFEDMLKNHFYNALKTPPTLDNFHQVY</sequence>
<reference evidence="2" key="1">
    <citation type="submission" date="2022-11" db="UniProtKB">
        <authorList>
            <consortium name="WormBaseParasite"/>
        </authorList>
    </citation>
    <scope>IDENTIFICATION</scope>
</reference>
<dbReference type="Proteomes" id="UP000887576">
    <property type="component" value="Unplaced"/>
</dbReference>
<name>A0AC34Q7I1_9BILA</name>
<proteinExistence type="predicted"/>